<feature type="transmembrane region" description="Helical" evidence="11">
    <location>
        <begin position="102"/>
        <end position="126"/>
    </location>
</feature>
<dbReference type="AlphaFoldDB" id="A0AAE3QCB7"/>
<accession>A0AAE3QCB7</accession>
<feature type="transmembrane region" description="Helical" evidence="11">
    <location>
        <begin position="422"/>
        <end position="444"/>
    </location>
</feature>
<dbReference type="Proteomes" id="UP001161580">
    <property type="component" value="Unassembled WGS sequence"/>
</dbReference>
<dbReference type="NCBIfam" id="TIGR01253">
    <property type="entry name" value="thiP"/>
    <property type="match status" value="1"/>
</dbReference>
<dbReference type="InterPro" id="IPR000515">
    <property type="entry name" value="MetI-like"/>
</dbReference>
<evidence type="ECO:0000256" key="8">
    <source>
        <dbReference type="ARBA" id="ARBA00022737"/>
    </source>
</evidence>
<feature type="transmembrane region" description="Helical" evidence="11">
    <location>
        <begin position="383"/>
        <end position="410"/>
    </location>
</feature>
<dbReference type="NCBIfam" id="NF006955">
    <property type="entry name" value="PRK09433.2-3"/>
    <property type="match status" value="1"/>
</dbReference>
<proteinExistence type="predicted"/>
<feature type="transmembrane region" description="Helical" evidence="11">
    <location>
        <begin position="253"/>
        <end position="274"/>
    </location>
</feature>
<dbReference type="EMBL" id="JALDYZ010000007">
    <property type="protein sequence ID" value="MDI7923117.1"/>
    <property type="molecule type" value="Genomic_DNA"/>
</dbReference>
<keyword evidence="6" id="KW-0997">Cell inner membrane</keyword>
<feature type="transmembrane region" description="Helical" evidence="11">
    <location>
        <begin position="525"/>
        <end position="546"/>
    </location>
</feature>
<feature type="domain" description="ABC transmembrane type-1" evidence="12">
    <location>
        <begin position="65"/>
        <end position="272"/>
    </location>
</feature>
<keyword evidence="4" id="KW-0813">Transport</keyword>
<comment type="subunit">
    <text evidence="2">The complex is composed of two ATP-binding proteins (ThiQ), two transmembrane proteins (ThiP) and a solute-binding protein (ThiB).</text>
</comment>
<dbReference type="PROSITE" id="PS50928">
    <property type="entry name" value="ABC_TM1"/>
    <property type="match status" value="2"/>
</dbReference>
<dbReference type="GO" id="GO:0022857">
    <property type="term" value="F:transmembrane transporter activity"/>
    <property type="evidence" value="ECO:0007669"/>
    <property type="project" value="InterPro"/>
</dbReference>
<evidence type="ECO:0000256" key="10">
    <source>
        <dbReference type="ARBA" id="ARBA00023136"/>
    </source>
</evidence>
<organism evidence="13 14">
    <name type="scientific">Ferirhizobium litorale</name>
    <dbReference type="NCBI Taxonomy" id="2927786"/>
    <lineage>
        <taxon>Bacteria</taxon>
        <taxon>Pseudomonadati</taxon>
        <taxon>Pseudomonadota</taxon>
        <taxon>Alphaproteobacteria</taxon>
        <taxon>Hyphomicrobiales</taxon>
        <taxon>Rhizobiaceae</taxon>
        <taxon>Ferirhizobium</taxon>
    </lineage>
</organism>
<feature type="transmembrane region" description="Helical" evidence="11">
    <location>
        <begin position="21"/>
        <end position="47"/>
    </location>
</feature>
<evidence type="ECO:0000256" key="4">
    <source>
        <dbReference type="ARBA" id="ARBA00022448"/>
    </source>
</evidence>
<dbReference type="SUPFAM" id="SSF161098">
    <property type="entry name" value="MetI-like"/>
    <property type="match status" value="2"/>
</dbReference>
<feature type="domain" description="ABC transmembrane type-1" evidence="12">
    <location>
        <begin position="342"/>
        <end position="541"/>
    </location>
</feature>
<evidence type="ECO:0000256" key="1">
    <source>
        <dbReference type="ARBA" id="ARBA00004429"/>
    </source>
</evidence>
<dbReference type="InterPro" id="IPR035906">
    <property type="entry name" value="MetI-like_sf"/>
</dbReference>
<keyword evidence="9 11" id="KW-1133">Transmembrane helix</keyword>
<evidence type="ECO:0000313" key="13">
    <source>
        <dbReference type="EMBL" id="MDI7923117.1"/>
    </source>
</evidence>
<evidence type="ECO:0000259" key="12">
    <source>
        <dbReference type="PROSITE" id="PS50928"/>
    </source>
</evidence>
<feature type="transmembrane region" description="Helical" evidence="11">
    <location>
        <begin position="146"/>
        <end position="167"/>
    </location>
</feature>
<comment type="subcellular location">
    <subcellularLocation>
        <location evidence="1">Cell inner membrane</location>
        <topology evidence="1">Multi-pass membrane protein</topology>
    </subcellularLocation>
</comment>
<keyword evidence="8" id="KW-0677">Repeat</keyword>
<evidence type="ECO:0000256" key="6">
    <source>
        <dbReference type="ARBA" id="ARBA00022519"/>
    </source>
</evidence>
<reference evidence="13" key="1">
    <citation type="submission" date="2022-03" db="EMBL/GenBank/DDBJ databases">
        <title>Fererhizobium litorale gen. nov., sp. nov., isolated from sandy sediments of the Sea of Japan seashore.</title>
        <authorList>
            <person name="Romanenko L."/>
            <person name="Kurilenko V."/>
            <person name="Otstavnykh N."/>
            <person name="Svetashev V."/>
            <person name="Tekutyeva L."/>
            <person name="Isaeva M."/>
            <person name="Mikhailov V."/>
        </authorList>
    </citation>
    <scope>NUCLEOTIDE SEQUENCE</scope>
    <source>
        <strain evidence="13">KMM 9576</strain>
    </source>
</reference>
<keyword evidence="10 11" id="KW-0472">Membrane</keyword>
<dbReference type="Gene3D" id="1.10.3720.10">
    <property type="entry name" value="MetI-like"/>
    <property type="match status" value="2"/>
</dbReference>
<keyword evidence="7 11" id="KW-0812">Transmembrane</keyword>
<feature type="transmembrane region" description="Helical" evidence="11">
    <location>
        <begin position="67"/>
        <end position="90"/>
    </location>
</feature>
<evidence type="ECO:0000256" key="2">
    <source>
        <dbReference type="ARBA" id="ARBA00011650"/>
    </source>
</evidence>
<dbReference type="InterPro" id="IPR005947">
    <property type="entry name" value="ThiP_ABC_transpt"/>
</dbReference>
<dbReference type="GO" id="GO:0015888">
    <property type="term" value="P:thiamine transport"/>
    <property type="evidence" value="ECO:0007669"/>
    <property type="project" value="InterPro"/>
</dbReference>
<dbReference type="GO" id="GO:0005886">
    <property type="term" value="C:plasma membrane"/>
    <property type="evidence" value="ECO:0007669"/>
    <property type="project" value="UniProtKB-SubCell"/>
</dbReference>
<dbReference type="RefSeq" id="WP_311789202.1">
    <property type="nucleotide sequence ID" value="NZ_JALDYY010000025.1"/>
</dbReference>
<feature type="transmembrane region" description="Helical" evidence="11">
    <location>
        <begin position="304"/>
        <end position="325"/>
    </location>
</feature>
<feature type="transmembrane region" description="Helical" evidence="11">
    <location>
        <begin position="209"/>
        <end position="232"/>
    </location>
</feature>
<evidence type="ECO:0000256" key="7">
    <source>
        <dbReference type="ARBA" id="ARBA00022692"/>
    </source>
</evidence>
<comment type="caution">
    <text evidence="13">The sequence shown here is derived from an EMBL/GenBank/DDBJ whole genome shotgun (WGS) entry which is preliminary data.</text>
</comment>
<keyword evidence="5" id="KW-1003">Cell membrane</keyword>
<dbReference type="PANTHER" id="PTHR30183">
    <property type="entry name" value="MOLYBDENUM TRANSPORT SYSTEM PERMEASE PROTEIN MODB"/>
    <property type="match status" value="1"/>
</dbReference>
<dbReference type="PANTHER" id="PTHR30183:SF9">
    <property type="entry name" value="THIAMINE TRANSPORT SYSTEM PERMEASE PROTEIN THIP"/>
    <property type="match status" value="1"/>
</dbReference>
<dbReference type="CDD" id="cd06261">
    <property type="entry name" value="TM_PBP2"/>
    <property type="match status" value="2"/>
</dbReference>
<evidence type="ECO:0000256" key="3">
    <source>
        <dbReference type="ARBA" id="ARBA00016947"/>
    </source>
</evidence>
<evidence type="ECO:0000256" key="5">
    <source>
        <dbReference type="ARBA" id="ARBA00022475"/>
    </source>
</evidence>
<evidence type="ECO:0000256" key="11">
    <source>
        <dbReference type="SAM" id="Phobius"/>
    </source>
</evidence>
<feature type="transmembrane region" description="Helical" evidence="11">
    <location>
        <begin position="337"/>
        <end position="363"/>
    </location>
</feature>
<protein>
    <recommendedName>
        <fullName evidence="3">Thiamine transport system permease protein ThiP</fullName>
    </recommendedName>
</protein>
<keyword evidence="14" id="KW-1185">Reference proteome</keyword>
<evidence type="ECO:0000256" key="9">
    <source>
        <dbReference type="ARBA" id="ARBA00022989"/>
    </source>
</evidence>
<gene>
    <name evidence="13" type="primary">thiP</name>
    <name evidence="13" type="ORF">MRS75_13615</name>
</gene>
<feature type="transmembrane region" description="Helical" evidence="11">
    <location>
        <begin position="480"/>
        <end position="500"/>
    </location>
</feature>
<sequence length="556" mass="58751">MARRHERALNEVLTRAEHRRAIGGGAASLAGIALFIGLATAALLAFGSGGTMPSILGDPYIHRVLRFTLLQASLSTILSVALAIPVARSLARQRRFPGRIWIVRLMAVPMGLPVLIGALGLIGVWGRQGILNSFLQSAGLSEPVSIYGLSGILLAHVFFNLPLASRLILAGLDRIPGEYWLMASGLGMRPLSVFRFIEWPVIRRLLPGIAGLIFMLCATSFTLVLVLGGGPAATTIEVAIYQSLRFDFDPERAVALALLQITVTGLILAAMALFPAPDDHGLTSGKPIRRLDGHSPAARGADSLVLVAAVAFVATPLLFVAVAGMKADLLKLLGEPVFHQAALTSLVIALSAGTLAVLMAAAIVNARMALDASRRAGLGQRGFMAALSGASSLVLLVPPVVLGTGWFLLLRPVGDVTRFAPFLIIAINALMALPFVVRVLAPAMEVNRTRIGRLAASLGVTGFARLRLVDWPALRKPLQMAFSFAMALSLGDLGAMALFGSNDLMTLPWLLFSRLGSYRTSDADGLALILGLVCLALTVAGASGHHREDGDAHERR</sequence>
<name>A0AAE3QCB7_9HYPH</name>
<evidence type="ECO:0000313" key="14">
    <source>
        <dbReference type="Proteomes" id="UP001161580"/>
    </source>
</evidence>